<dbReference type="AlphaFoldDB" id="A0AAD7GZW7"/>
<sequence>LNDRSKYKISSEDLKLVTILETICLTSSLFHIQECKLLPRVVSEGHPDDPNWNAEMMYAVSYPPSTSLNYNIHRIATTKIRWTNKKVCMTWFTKGFIPSIKAHGDNSTPYLL</sequence>
<feature type="non-terminal residue" evidence="1">
    <location>
        <position position="1"/>
    </location>
</feature>
<protein>
    <submittedName>
        <fullName evidence="1">Uncharacterized protein</fullName>
    </submittedName>
</protein>
<keyword evidence="2" id="KW-1185">Reference proteome</keyword>
<evidence type="ECO:0000313" key="1">
    <source>
        <dbReference type="EMBL" id="KAJ7708653.1"/>
    </source>
</evidence>
<gene>
    <name evidence="1" type="ORF">B0H17DRAFT_849464</name>
</gene>
<organism evidence="1 2">
    <name type="scientific">Mycena rosella</name>
    <name type="common">Pink bonnet</name>
    <name type="synonym">Agaricus rosellus</name>
    <dbReference type="NCBI Taxonomy" id="1033263"/>
    <lineage>
        <taxon>Eukaryota</taxon>
        <taxon>Fungi</taxon>
        <taxon>Dikarya</taxon>
        <taxon>Basidiomycota</taxon>
        <taxon>Agaricomycotina</taxon>
        <taxon>Agaricomycetes</taxon>
        <taxon>Agaricomycetidae</taxon>
        <taxon>Agaricales</taxon>
        <taxon>Marasmiineae</taxon>
        <taxon>Mycenaceae</taxon>
        <taxon>Mycena</taxon>
    </lineage>
</organism>
<feature type="non-terminal residue" evidence="1">
    <location>
        <position position="112"/>
    </location>
</feature>
<accession>A0AAD7GZW7</accession>
<dbReference type="Proteomes" id="UP001221757">
    <property type="component" value="Unassembled WGS sequence"/>
</dbReference>
<dbReference type="EMBL" id="JARKIE010000003">
    <property type="protein sequence ID" value="KAJ7708653.1"/>
    <property type="molecule type" value="Genomic_DNA"/>
</dbReference>
<evidence type="ECO:0000313" key="2">
    <source>
        <dbReference type="Proteomes" id="UP001221757"/>
    </source>
</evidence>
<reference evidence="1" key="1">
    <citation type="submission" date="2023-03" db="EMBL/GenBank/DDBJ databases">
        <title>Massive genome expansion in bonnet fungi (Mycena s.s.) driven by repeated elements and novel gene families across ecological guilds.</title>
        <authorList>
            <consortium name="Lawrence Berkeley National Laboratory"/>
            <person name="Harder C.B."/>
            <person name="Miyauchi S."/>
            <person name="Viragh M."/>
            <person name="Kuo A."/>
            <person name="Thoen E."/>
            <person name="Andreopoulos B."/>
            <person name="Lu D."/>
            <person name="Skrede I."/>
            <person name="Drula E."/>
            <person name="Henrissat B."/>
            <person name="Morin E."/>
            <person name="Kohler A."/>
            <person name="Barry K."/>
            <person name="LaButti K."/>
            <person name="Morin E."/>
            <person name="Salamov A."/>
            <person name="Lipzen A."/>
            <person name="Mereny Z."/>
            <person name="Hegedus B."/>
            <person name="Baldrian P."/>
            <person name="Stursova M."/>
            <person name="Weitz H."/>
            <person name="Taylor A."/>
            <person name="Grigoriev I.V."/>
            <person name="Nagy L.G."/>
            <person name="Martin F."/>
            <person name="Kauserud H."/>
        </authorList>
    </citation>
    <scope>NUCLEOTIDE SEQUENCE</scope>
    <source>
        <strain evidence="1">CBHHK067</strain>
    </source>
</reference>
<comment type="caution">
    <text evidence="1">The sequence shown here is derived from an EMBL/GenBank/DDBJ whole genome shotgun (WGS) entry which is preliminary data.</text>
</comment>
<proteinExistence type="predicted"/>
<name>A0AAD7GZW7_MYCRO</name>